<dbReference type="Proteomes" id="UP001383192">
    <property type="component" value="Unassembled WGS sequence"/>
</dbReference>
<gene>
    <name evidence="1" type="ORF">VNI00_019309</name>
</gene>
<feature type="non-terminal residue" evidence="1">
    <location>
        <position position="197"/>
    </location>
</feature>
<proteinExistence type="predicted"/>
<sequence length="197" mass="22006">NSTFPRDIHPFKLKRNQRSPFMLEKPRSSIRPQNILYRPFTRSEDQAPHCLSRRSTHALLRSAIVINAALELESLGYQPQQEAVVGVVQEGKTQVLLRQSLSRNIMRVSSATYYTTQPGSGYPSVNLFPISHGMRTPKSFFTKLLPQPSYDLKVLRYPVDRSTPAIPHRGYKPSMEGVSVCGCLGTVGSFGGIGKCK</sequence>
<keyword evidence="2" id="KW-1185">Reference proteome</keyword>
<dbReference type="AlphaFoldDB" id="A0AAW0AN87"/>
<comment type="caution">
    <text evidence="1">The sequence shown here is derived from an EMBL/GenBank/DDBJ whole genome shotgun (WGS) entry which is preliminary data.</text>
</comment>
<name>A0AAW0AN87_9AGAR</name>
<dbReference type="EMBL" id="JAYKXP010000355">
    <property type="protein sequence ID" value="KAK7014732.1"/>
    <property type="molecule type" value="Genomic_DNA"/>
</dbReference>
<protein>
    <submittedName>
        <fullName evidence="1">Uncharacterized protein</fullName>
    </submittedName>
</protein>
<evidence type="ECO:0000313" key="1">
    <source>
        <dbReference type="EMBL" id="KAK7014732.1"/>
    </source>
</evidence>
<accession>A0AAW0AN87</accession>
<feature type="non-terminal residue" evidence="1">
    <location>
        <position position="1"/>
    </location>
</feature>
<evidence type="ECO:0000313" key="2">
    <source>
        <dbReference type="Proteomes" id="UP001383192"/>
    </source>
</evidence>
<organism evidence="1 2">
    <name type="scientific">Paramarasmius palmivorus</name>
    <dbReference type="NCBI Taxonomy" id="297713"/>
    <lineage>
        <taxon>Eukaryota</taxon>
        <taxon>Fungi</taxon>
        <taxon>Dikarya</taxon>
        <taxon>Basidiomycota</taxon>
        <taxon>Agaricomycotina</taxon>
        <taxon>Agaricomycetes</taxon>
        <taxon>Agaricomycetidae</taxon>
        <taxon>Agaricales</taxon>
        <taxon>Marasmiineae</taxon>
        <taxon>Marasmiaceae</taxon>
        <taxon>Paramarasmius</taxon>
    </lineage>
</organism>
<reference evidence="1 2" key="1">
    <citation type="submission" date="2024-01" db="EMBL/GenBank/DDBJ databases">
        <title>A draft genome for a cacao thread blight-causing isolate of Paramarasmius palmivorus.</title>
        <authorList>
            <person name="Baruah I.K."/>
            <person name="Bukari Y."/>
            <person name="Amoako-Attah I."/>
            <person name="Meinhardt L.W."/>
            <person name="Bailey B.A."/>
            <person name="Cohen S.P."/>
        </authorList>
    </citation>
    <scope>NUCLEOTIDE SEQUENCE [LARGE SCALE GENOMIC DNA]</scope>
    <source>
        <strain evidence="1 2">GH-12</strain>
    </source>
</reference>